<gene>
    <name evidence="1" type="ORF">RTCCBAU85039_5777</name>
    <name evidence="2" type="ORF">SAMN05216228_103716</name>
</gene>
<evidence type="ECO:0000313" key="1">
    <source>
        <dbReference type="EMBL" id="SEI18073.1"/>
    </source>
</evidence>
<dbReference type="EMBL" id="FOCV01000037">
    <property type="protein sequence ID" value="SEP07795.1"/>
    <property type="molecule type" value="Genomic_DNA"/>
</dbReference>
<dbReference type="Proteomes" id="UP000198939">
    <property type="component" value="Unassembled WGS sequence"/>
</dbReference>
<dbReference type="Proteomes" id="UP000183063">
    <property type="component" value="Unassembled WGS sequence"/>
</dbReference>
<reference evidence="3" key="3">
    <citation type="submission" date="2016-10" db="EMBL/GenBank/DDBJ databases">
        <authorList>
            <person name="Wibberg D."/>
        </authorList>
    </citation>
    <scope>NUCLEOTIDE SEQUENCE [LARGE SCALE GENOMIC DNA]</scope>
</reference>
<evidence type="ECO:0000313" key="3">
    <source>
        <dbReference type="Proteomes" id="UP000183063"/>
    </source>
</evidence>
<dbReference type="EMBL" id="FNXB01000048">
    <property type="protein sequence ID" value="SEI18073.1"/>
    <property type="molecule type" value="Genomic_DNA"/>
</dbReference>
<sequence>MPKTLSAAVHELYTLHGLFELSIESRQRYQWIELEFTHSVKNGERDLHQKARLYWSLCNERVEEDSETSRMDVLLAPDRRPEEFTRVTAGWMDSAHIMADPRARFARLFSGHTGSIASSALPTCSICYQRAERPKRRNLMSF</sequence>
<organism evidence="1 3">
    <name type="scientific">Rhizobium tibeticum</name>
    <dbReference type="NCBI Taxonomy" id="501024"/>
    <lineage>
        <taxon>Bacteria</taxon>
        <taxon>Pseudomonadati</taxon>
        <taxon>Pseudomonadota</taxon>
        <taxon>Alphaproteobacteria</taxon>
        <taxon>Hyphomicrobiales</taxon>
        <taxon>Rhizobiaceae</taxon>
        <taxon>Rhizobium/Agrobacterium group</taxon>
        <taxon>Rhizobium</taxon>
    </lineage>
</organism>
<keyword evidence="4" id="KW-1185">Reference proteome</keyword>
<protein>
    <submittedName>
        <fullName evidence="1">Uncharacterized protein</fullName>
    </submittedName>
</protein>
<proteinExistence type="predicted"/>
<reference evidence="2 4" key="2">
    <citation type="submission" date="2016-10" db="EMBL/GenBank/DDBJ databases">
        <authorList>
            <person name="Varghese N."/>
            <person name="Submissions S."/>
        </authorList>
    </citation>
    <scope>NUCLEOTIDE SEQUENCE [LARGE SCALE GENOMIC DNA]</scope>
    <source>
        <strain evidence="2 4">CGMCC 1.7071</strain>
    </source>
</reference>
<dbReference type="AlphaFoldDB" id="A0A1H8UX91"/>
<accession>A0A1H8UX91</accession>
<name>A0A1H8UX91_9HYPH</name>
<reference evidence="1" key="1">
    <citation type="submission" date="2016-10" db="EMBL/GenBank/DDBJ databases">
        <authorList>
            <person name="de Groot N.N."/>
        </authorList>
    </citation>
    <scope>NUCLEOTIDE SEQUENCE [LARGE SCALE GENOMIC DNA]</scope>
    <source>
        <strain evidence="1">CCBAU85039</strain>
    </source>
</reference>
<evidence type="ECO:0000313" key="4">
    <source>
        <dbReference type="Proteomes" id="UP000198939"/>
    </source>
</evidence>
<evidence type="ECO:0000313" key="2">
    <source>
        <dbReference type="EMBL" id="SEP07795.1"/>
    </source>
</evidence>
<dbReference type="STRING" id="501024.RTCCBAU85039_5777"/>